<protein>
    <submittedName>
        <fullName evidence="1">Uncharacterized protein</fullName>
    </submittedName>
</protein>
<evidence type="ECO:0000313" key="1">
    <source>
        <dbReference type="EMBL" id="GIG19006.1"/>
    </source>
</evidence>
<keyword evidence="2" id="KW-1185">Reference proteome</keyword>
<gene>
    <name evidence="1" type="ORF">Cme02nite_73380</name>
</gene>
<accession>A0A8J3PIJ3</accession>
<dbReference type="SUPFAM" id="SSF63825">
    <property type="entry name" value="YWTD domain"/>
    <property type="match status" value="1"/>
</dbReference>
<dbReference type="Proteomes" id="UP000660339">
    <property type="component" value="Unassembled WGS sequence"/>
</dbReference>
<evidence type="ECO:0000313" key="2">
    <source>
        <dbReference type="Proteomes" id="UP000660339"/>
    </source>
</evidence>
<dbReference type="AlphaFoldDB" id="A0A8J3PIJ3"/>
<organism evidence="1 2">
    <name type="scientific">Catellatospora methionotrophica</name>
    <dbReference type="NCBI Taxonomy" id="121620"/>
    <lineage>
        <taxon>Bacteria</taxon>
        <taxon>Bacillati</taxon>
        <taxon>Actinomycetota</taxon>
        <taxon>Actinomycetes</taxon>
        <taxon>Micromonosporales</taxon>
        <taxon>Micromonosporaceae</taxon>
        <taxon>Catellatospora</taxon>
    </lineage>
</organism>
<reference evidence="1" key="1">
    <citation type="submission" date="2021-01" db="EMBL/GenBank/DDBJ databases">
        <title>Whole genome shotgun sequence of Catellatospora methionotrophica NBRC 14553.</title>
        <authorList>
            <person name="Komaki H."/>
            <person name="Tamura T."/>
        </authorList>
    </citation>
    <scope>NUCLEOTIDE SEQUENCE</scope>
    <source>
        <strain evidence="1">NBRC 14553</strain>
    </source>
</reference>
<dbReference type="EMBL" id="BONJ01000046">
    <property type="protein sequence ID" value="GIG19006.1"/>
    <property type="molecule type" value="Genomic_DNA"/>
</dbReference>
<dbReference type="RefSeq" id="WP_203672190.1">
    <property type="nucleotide sequence ID" value="NZ_BAAATT010000008.1"/>
</dbReference>
<name>A0A8J3PIJ3_9ACTN</name>
<sequence length="295" mass="32934">MRQVALLSHARLPRQYDDRQVLATTVDAWGRAQWFLCPQVGLVPVTHGGHYARPSRYPYDGVLVSSDGTAVRERVLRGVDLRPSHLDTLPNERVLLQGRTADHAGGAQIYGRDGRRRRSFDMGTAVEQVLADRHHHLWSAYFDEGVYVDPISASGLVRWDSGGNRQWGYSAPPGVAYIDTVYAFNVDDRMAWAVYYPTFPLLQAHADGRVRLRRNPLGRPSGLAVHGDRLLLLGCDGTGSLHYCRLTDDEVVVVDEAVLTRPDGGPLRGRIQTVGRGRHLYVRPASGWTWHVLSL</sequence>
<comment type="caution">
    <text evidence="1">The sequence shown here is derived from an EMBL/GenBank/DDBJ whole genome shotgun (WGS) entry which is preliminary data.</text>
</comment>
<proteinExistence type="predicted"/>